<dbReference type="Gene3D" id="3.20.20.150">
    <property type="entry name" value="Divalent-metal-dependent TIM barrel enzymes"/>
    <property type="match status" value="1"/>
</dbReference>
<organism evidence="2 3">
    <name type="scientific">Rhypophila decipiens</name>
    <dbReference type="NCBI Taxonomy" id="261697"/>
    <lineage>
        <taxon>Eukaryota</taxon>
        <taxon>Fungi</taxon>
        <taxon>Dikarya</taxon>
        <taxon>Ascomycota</taxon>
        <taxon>Pezizomycotina</taxon>
        <taxon>Sordariomycetes</taxon>
        <taxon>Sordariomycetidae</taxon>
        <taxon>Sordariales</taxon>
        <taxon>Naviculisporaceae</taxon>
        <taxon>Rhypophila</taxon>
    </lineage>
</organism>
<reference evidence="2" key="1">
    <citation type="journal article" date="2023" name="Mol. Phylogenet. Evol.">
        <title>Genome-scale phylogeny and comparative genomics of the fungal order Sordariales.</title>
        <authorList>
            <person name="Hensen N."/>
            <person name="Bonometti L."/>
            <person name="Westerberg I."/>
            <person name="Brannstrom I.O."/>
            <person name="Guillou S."/>
            <person name="Cros-Aarteil S."/>
            <person name="Calhoun S."/>
            <person name="Haridas S."/>
            <person name="Kuo A."/>
            <person name="Mondo S."/>
            <person name="Pangilinan J."/>
            <person name="Riley R."/>
            <person name="LaButti K."/>
            <person name="Andreopoulos B."/>
            <person name="Lipzen A."/>
            <person name="Chen C."/>
            <person name="Yan M."/>
            <person name="Daum C."/>
            <person name="Ng V."/>
            <person name="Clum A."/>
            <person name="Steindorff A."/>
            <person name="Ohm R.A."/>
            <person name="Martin F."/>
            <person name="Silar P."/>
            <person name="Natvig D.O."/>
            <person name="Lalanne C."/>
            <person name="Gautier V."/>
            <person name="Ament-Velasquez S.L."/>
            <person name="Kruys A."/>
            <person name="Hutchinson M.I."/>
            <person name="Powell A.J."/>
            <person name="Barry K."/>
            <person name="Miller A.N."/>
            <person name="Grigoriev I.V."/>
            <person name="Debuchy R."/>
            <person name="Gladieux P."/>
            <person name="Hiltunen Thoren M."/>
            <person name="Johannesson H."/>
        </authorList>
    </citation>
    <scope>NUCLEOTIDE SEQUENCE</scope>
    <source>
        <strain evidence="2">PSN293</strain>
    </source>
</reference>
<feature type="domain" description="Xylose isomerase-like TIM barrel" evidence="1">
    <location>
        <begin position="25"/>
        <end position="329"/>
    </location>
</feature>
<dbReference type="InterPro" id="IPR050312">
    <property type="entry name" value="IolE/XylAMocC-like"/>
</dbReference>
<dbReference type="EMBL" id="MU858060">
    <property type="protein sequence ID" value="KAK4217315.1"/>
    <property type="molecule type" value="Genomic_DNA"/>
</dbReference>
<dbReference type="InterPro" id="IPR013022">
    <property type="entry name" value="Xyl_isomerase-like_TIM-brl"/>
</dbReference>
<evidence type="ECO:0000259" key="1">
    <source>
        <dbReference type="Pfam" id="PF01261"/>
    </source>
</evidence>
<evidence type="ECO:0000313" key="3">
    <source>
        <dbReference type="Proteomes" id="UP001301769"/>
    </source>
</evidence>
<gene>
    <name evidence="2" type="ORF">QBC37DRAFT_277387</name>
</gene>
<proteinExistence type="predicted"/>
<dbReference type="PANTHER" id="PTHR12110">
    <property type="entry name" value="HYDROXYPYRUVATE ISOMERASE"/>
    <property type="match status" value="1"/>
</dbReference>
<keyword evidence="3" id="KW-1185">Reference proteome</keyword>
<dbReference type="Proteomes" id="UP001301769">
    <property type="component" value="Unassembled WGS sequence"/>
</dbReference>
<dbReference type="PANTHER" id="PTHR12110:SF21">
    <property type="entry name" value="XYLOSE ISOMERASE-LIKE TIM BARREL DOMAIN-CONTAINING PROTEIN"/>
    <property type="match status" value="1"/>
</dbReference>
<evidence type="ECO:0000313" key="2">
    <source>
        <dbReference type="EMBL" id="KAK4217315.1"/>
    </source>
</evidence>
<dbReference type="InterPro" id="IPR036237">
    <property type="entry name" value="Xyl_isomerase-like_sf"/>
</dbReference>
<reference evidence="2" key="2">
    <citation type="submission" date="2023-05" db="EMBL/GenBank/DDBJ databases">
        <authorList>
            <consortium name="Lawrence Berkeley National Laboratory"/>
            <person name="Steindorff A."/>
            <person name="Hensen N."/>
            <person name="Bonometti L."/>
            <person name="Westerberg I."/>
            <person name="Brannstrom I.O."/>
            <person name="Guillou S."/>
            <person name="Cros-Aarteil S."/>
            <person name="Calhoun S."/>
            <person name="Haridas S."/>
            <person name="Kuo A."/>
            <person name="Mondo S."/>
            <person name="Pangilinan J."/>
            <person name="Riley R."/>
            <person name="Labutti K."/>
            <person name="Andreopoulos B."/>
            <person name="Lipzen A."/>
            <person name="Chen C."/>
            <person name="Yanf M."/>
            <person name="Daum C."/>
            <person name="Ng V."/>
            <person name="Clum A."/>
            <person name="Ohm R."/>
            <person name="Martin F."/>
            <person name="Silar P."/>
            <person name="Natvig D."/>
            <person name="Lalanne C."/>
            <person name="Gautier V."/>
            <person name="Ament-Velasquez S.L."/>
            <person name="Kruys A."/>
            <person name="Hutchinson M.I."/>
            <person name="Powell A.J."/>
            <person name="Barry K."/>
            <person name="Miller A.N."/>
            <person name="Grigoriev I.V."/>
            <person name="Debuchy R."/>
            <person name="Gladieux P."/>
            <person name="Thoren M.H."/>
            <person name="Johannesson H."/>
        </authorList>
    </citation>
    <scope>NUCLEOTIDE SEQUENCE</scope>
    <source>
        <strain evidence="2">PSN293</strain>
    </source>
</reference>
<sequence length="365" mass="41180">MANRLAISSMSLGRCYAGHSFAHKLDAAQRYGYKGIELFHEDLADIADTLYPDFSSSEGPSQASQMAAAKQIYDMCSSRGLEIVCLQPFLHYDGLLDRSEHERHLEKLDFWIQLAHELGTDMIQVPANFLPAEYVSTDLNLIVADLQQIADIGLLASPPIRFAYESLCWSTRIDTWELCWEVVRRVDRPNFGMCLDTFNIAGRIYADPTSPTGRTPNAEEAVHRSIANLISHVDVDKVFYVQVVDAARLKEPLLPGHPYYNPSQPARMSWSRNCRLFYGEKEYGAYLPVKELAAAFFHGLGFSGWVSLELFNRRMSDEGHEVPEELAMRGAASWARLVKDLRLVTDSPPMQAKAVLPMRRLSAFL</sequence>
<dbReference type="SUPFAM" id="SSF51658">
    <property type="entry name" value="Xylose isomerase-like"/>
    <property type="match status" value="1"/>
</dbReference>
<protein>
    <submittedName>
        <fullName evidence="2">DHS dehydratase</fullName>
    </submittedName>
</protein>
<accession>A0AAN7BDS1</accession>
<name>A0AAN7BDS1_9PEZI</name>
<dbReference type="AlphaFoldDB" id="A0AAN7BDS1"/>
<comment type="caution">
    <text evidence="2">The sequence shown here is derived from an EMBL/GenBank/DDBJ whole genome shotgun (WGS) entry which is preliminary data.</text>
</comment>
<dbReference type="Pfam" id="PF01261">
    <property type="entry name" value="AP_endonuc_2"/>
    <property type="match status" value="1"/>
</dbReference>